<reference evidence="12 13" key="1">
    <citation type="journal article" date="2018" name="Nat. Ecol. Evol.">
        <title>Pezizomycetes genomes reveal the molecular basis of ectomycorrhizal truffle lifestyle.</title>
        <authorList>
            <person name="Murat C."/>
            <person name="Payen T."/>
            <person name="Noel B."/>
            <person name="Kuo A."/>
            <person name="Morin E."/>
            <person name="Chen J."/>
            <person name="Kohler A."/>
            <person name="Krizsan K."/>
            <person name="Balestrini R."/>
            <person name="Da Silva C."/>
            <person name="Montanini B."/>
            <person name="Hainaut M."/>
            <person name="Levati E."/>
            <person name="Barry K.W."/>
            <person name="Belfiori B."/>
            <person name="Cichocki N."/>
            <person name="Clum A."/>
            <person name="Dockter R.B."/>
            <person name="Fauchery L."/>
            <person name="Guy J."/>
            <person name="Iotti M."/>
            <person name="Le Tacon F."/>
            <person name="Lindquist E.A."/>
            <person name="Lipzen A."/>
            <person name="Malagnac F."/>
            <person name="Mello A."/>
            <person name="Molinier V."/>
            <person name="Miyauchi S."/>
            <person name="Poulain J."/>
            <person name="Riccioni C."/>
            <person name="Rubini A."/>
            <person name="Sitrit Y."/>
            <person name="Splivallo R."/>
            <person name="Traeger S."/>
            <person name="Wang M."/>
            <person name="Zifcakova L."/>
            <person name="Wipf D."/>
            <person name="Zambonelli A."/>
            <person name="Paolocci F."/>
            <person name="Nowrousian M."/>
            <person name="Ottonello S."/>
            <person name="Baldrian P."/>
            <person name="Spatafora J.W."/>
            <person name="Henrissat B."/>
            <person name="Nagy L.G."/>
            <person name="Aury J.M."/>
            <person name="Wincker P."/>
            <person name="Grigoriev I.V."/>
            <person name="Bonfante P."/>
            <person name="Martin F.M."/>
        </authorList>
    </citation>
    <scope>NUCLEOTIDE SEQUENCE [LARGE SCALE GENOMIC DNA]</scope>
    <source>
        <strain evidence="12 13">CCBAS932</strain>
    </source>
</reference>
<dbReference type="Proteomes" id="UP000277580">
    <property type="component" value="Unassembled WGS sequence"/>
</dbReference>
<dbReference type="AlphaFoldDB" id="A0A3N4KWY5"/>
<evidence type="ECO:0000256" key="9">
    <source>
        <dbReference type="PROSITE-ProRule" id="PRU00282"/>
    </source>
</evidence>
<comment type="subcellular location">
    <subcellularLocation>
        <location evidence="1">Membrane</location>
        <topology evidence="1">Multi-pass membrane protein</topology>
    </subcellularLocation>
</comment>
<keyword evidence="6" id="KW-0496">Mitochondrion</keyword>
<evidence type="ECO:0000313" key="12">
    <source>
        <dbReference type="EMBL" id="RPB15073.1"/>
    </source>
</evidence>
<dbReference type="GO" id="GO:0016020">
    <property type="term" value="C:membrane"/>
    <property type="evidence" value="ECO:0007669"/>
    <property type="project" value="UniProtKB-SubCell"/>
</dbReference>
<evidence type="ECO:0000256" key="3">
    <source>
        <dbReference type="ARBA" id="ARBA00022448"/>
    </source>
</evidence>
<keyword evidence="4 9" id="KW-0812">Transmembrane</keyword>
<dbReference type="OrthoDB" id="250329at2759"/>
<evidence type="ECO:0000256" key="5">
    <source>
        <dbReference type="ARBA" id="ARBA00022737"/>
    </source>
</evidence>
<dbReference type="PANTHER" id="PTHR45667">
    <property type="entry name" value="S-ADENOSYLMETHIONINE MITOCHONDRIAL CARRIER PROTEIN"/>
    <property type="match status" value="1"/>
</dbReference>
<evidence type="ECO:0000256" key="10">
    <source>
        <dbReference type="RuleBase" id="RU000488"/>
    </source>
</evidence>
<dbReference type="InterPro" id="IPR018108">
    <property type="entry name" value="MCP_transmembrane"/>
</dbReference>
<name>A0A3N4KWY5_9PEZI</name>
<keyword evidence="8 9" id="KW-0472">Membrane</keyword>
<evidence type="ECO:0000256" key="6">
    <source>
        <dbReference type="ARBA" id="ARBA00022792"/>
    </source>
</evidence>
<feature type="transmembrane region" description="Helical" evidence="11">
    <location>
        <begin position="6"/>
        <end position="24"/>
    </location>
</feature>
<protein>
    <submittedName>
        <fullName evidence="12">Mitochondrial carrier</fullName>
    </submittedName>
</protein>
<keyword evidence="3 10" id="KW-0813">Transport</keyword>
<proteinExistence type="inferred from homology"/>
<feature type="repeat" description="Solcar" evidence="9">
    <location>
        <begin position="83"/>
        <end position="173"/>
    </location>
</feature>
<keyword evidence="13" id="KW-1185">Reference proteome</keyword>
<organism evidence="12 13">
    <name type="scientific">Morchella conica CCBAS932</name>
    <dbReference type="NCBI Taxonomy" id="1392247"/>
    <lineage>
        <taxon>Eukaryota</taxon>
        <taxon>Fungi</taxon>
        <taxon>Dikarya</taxon>
        <taxon>Ascomycota</taxon>
        <taxon>Pezizomycotina</taxon>
        <taxon>Pezizomycetes</taxon>
        <taxon>Pezizales</taxon>
        <taxon>Morchellaceae</taxon>
        <taxon>Morchella</taxon>
    </lineage>
</organism>
<comment type="similarity">
    <text evidence="2 10">Belongs to the mitochondrial carrier (TC 2.A.29) family.</text>
</comment>
<dbReference type="InterPro" id="IPR023395">
    <property type="entry name" value="MCP_dom_sf"/>
</dbReference>
<evidence type="ECO:0000256" key="8">
    <source>
        <dbReference type="ARBA" id="ARBA00023136"/>
    </source>
</evidence>
<dbReference type="Gene3D" id="1.50.40.10">
    <property type="entry name" value="Mitochondrial carrier domain"/>
    <property type="match status" value="1"/>
</dbReference>
<dbReference type="InParanoid" id="A0A3N4KWY5"/>
<dbReference type="Pfam" id="PF00153">
    <property type="entry name" value="Mito_carr"/>
    <property type="match status" value="2"/>
</dbReference>
<feature type="non-terminal residue" evidence="12">
    <location>
        <position position="194"/>
    </location>
</feature>
<dbReference type="SUPFAM" id="SSF103506">
    <property type="entry name" value="Mitochondrial carrier"/>
    <property type="match status" value="1"/>
</dbReference>
<evidence type="ECO:0000313" key="13">
    <source>
        <dbReference type="Proteomes" id="UP000277580"/>
    </source>
</evidence>
<dbReference type="EMBL" id="ML119115">
    <property type="protein sequence ID" value="RPB15073.1"/>
    <property type="molecule type" value="Genomic_DNA"/>
</dbReference>
<evidence type="ECO:0000256" key="2">
    <source>
        <dbReference type="ARBA" id="ARBA00006375"/>
    </source>
</evidence>
<sequence>MASTDILLAGAFAAFTVDLLIYPLDTLKTRLQKASPATPTARKSFWRNNPHLYKGLYQGVGSVVIATAPAAGVFFTTYEFLLSHTHSAVLSSAVAEACSCAIITPAEVVKQNAQVISGGGGGGGVGVGVSSSLQALRRIPRVSYLWRGYATLVGRNLPFTAMQFPVFEALKRRVVDVGEATPVEMGVGAAVCAG</sequence>
<keyword evidence="7 11" id="KW-1133">Transmembrane helix</keyword>
<evidence type="ECO:0000256" key="7">
    <source>
        <dbReference type="ARBA" id="ARBA00022989"/>
    </source>
</evidence>
<evidence type="ECO:0000256" key="11">
    <source>
        <dbReference type="SAM" id="Phobius"/>
    </source>
</evidence>
<keyword evidence="5" id="KW-0677">Repeat</keyword>
<dbReference type="PROSITE" id="PS50920">
    <property type="entry name" value="SOLCAR"/>
    <property type="match status" value="1"/>
</dbReference>
<evidence type="ECO:0000256" key="1">
    <source>
        <dbReference type="ARBA" id="ARBA00004141"/>
    </source>
</evidence>
<evidence type="ECO:0000256" key="4">
    <source>
        <dbReference type="ARBA" id="ARBA00022692"/>
    </source>
</evidence>
<gene>
    <name evidence="12" type="ORF">P167DRAFT_571940</name>
</gene>
<keyword evidence="6" id="KW-0999">Mitochondrion inner membrane</keyword>
<accession>A0A3N4KWY5</accession>